<dbReference type="RefSeq" id="WP_119556124.1">
    <property type="nucleotide sequence ID" value="NZ_QXMN01000028.1"/>
</dbReference>
<keyword evidence="1" id="KW-0472">Membrane</keyword>
<keyword evidence="1" id="KW-1133">Transmembrane helix</keyword>
<evidence type="ECO:0000259" key="2">
    <source>
        <dbReference type="Pfam" id="PF00487"/>
    </source>
</evidence>
<feature type="domain" description="Fatty acid desaturase" evidence="2">
    <location>
        <begin position="52"/>
        <end position="290"/>
    </location>
</feature>
<comment type="caution">
    <text evidence="3">The sequence shown here is derived from an EMBL/GenBank/DDBJ whole genome shotgun (WGS) entry which is preliminary data.</text>
</comment>
<dbReference type="PANTHER" id="PTHR12879">
    <property type="entry name" value="SPHINGOLIPID DELTA 4 DESATURASE/C-4 HYDROXYLASE PROTEIN DES2"/>
    <property type="match status" value="1"/>
</dbReference>
<accession>A0A9X8GUA1</accession>
<keyword evidence="1" id="KW-0812">Transmembrane</keyword>
<dbReference type="AlphaFoldDB" id="A0A9X8GUA1"/>
<feature type="transmembrane region" description="Helical" evidence="1">
    <location>
        <begin position="29"/>
        <end position="50"/>
    </location>
</feature>
<evidence type="ECO:0000313" key="4">
    <source>
        <dbReference type="Proteomes" id="UP000265619"/>
    </source>
</evidence>
<dbReference type="OrthoDB" id="9800167at2"/>
<dbReference type="CDD" id="cd03510">
    <property type="entry name" value="Rhizobitoxine-FADS-like"/>
    <property type="match status" value="1"/>
</dbReference>
<gene>
    <name evidence="3" type="ORF">D3H34_20665</name>
</gene>
<organism evidence="3 4">
    <name type="scientific">Acidovorax cavernicola</name>
    <dbReference type="NCBI Taxonomy" id="1675792"/>
    <lineage>
        <taxon>Bacteria</taxon>
        <taxon>Pseudomonadati</taxon>
        <taxon>Pseudomonadota</taxon>
        <taxon>Betaproteobacteria</taxon>
        <taxon>Burkholderiales</taxon>
        <taxon>Comamonadaceae</taxon>
        <taxon>Acidovorax</taxon>
    </lineage>
</organism>
<feature type="transmembrane region" description="Helical" evidence="1">
    <location>
        <begin position="182"/>
        <end position="208"/>
    </location>
</feature>
<evidence type="ECO:0000313" key="3">
    <source>
        <dbReference type="EMBL" id="RIX76908.1"/>
    </source>
</evidence>
<dbReference type="GO" id="GO:0046513">
    <property type="term" value="P:ceramide biosynthetic process"/>
    <property type="evidence" value="ECO:0007669"/>
    <property type="project" value="TreeGrafter"/>
</dbReference>
<protein>
    <submittedName>
        <fullName evidence="3">Fatty acid desaturase</fullName>
    </submittedName>
</protein>
<dbReference type="Proteomes" id="UP000265619">
    <property type="component" value="Unassembled WGS sequence"/>
</dbReference>
<name>A0A9X8GUA1_9BURK</name>
<dbReference type="Pfam" id="PF00487">
    <property type="entry name" value="FA_desaturase"/>
    <property type="match status" value="1"/>
</dbReference>
<keyword evidence="4" id="KW-1185">Reference proteome</keyword>
<evidence type="ECO:0000256" key="1">
    <source>
        <dbReference type="SAM" id="Phobius"/>
    </source>
</evidence>
<sequence length="313" mass="35911">MAAAPRAQPDDFFTPDEWQSLTARSSWRGLWLVAHCWGVIGAAMLVGIVWPWAIPLMVPIVGTRQLGLFILMHDAAHAGLHRNRKVNDWVGYWLCSPTMRDYRPYHLQHHRFVQQTEDPDLVLSAPFPITRDSMWRKVVRDLSGQTFYKQRFGHIADGIRQRAPGESALRVFGRELAKDRRFLIGNGLGLLAFALAGYGWAWVLMWLLPMATWLPLVSRVRNIAEHALVAQNEADPLRQARTTHAGWLERIFVAPYWVNYHCEHHMFTNLPCWSLPKAHRLLQRQGATARMEVQPGYLHLLRRAAPLELAGGR</sequence>
<dbReference type="GO" id="GO:0016020">
    <property type="term" value="C:membrane"/>
    <property type="evidence" value="ECO:0007669"/>
    <property type="project" value="GOC"/>
</dbReference>
<dbReference type="EMBL" id="QXMN01000028">
    <property type="protein sequence ID" value="RIX76908.1"/>
    <property type="molecule type" value="Genomic_DNA"/>
</dbReference>
<dbReference type="InterPro" id="IPR005804">
    <property type="entry name" value="FA_desaturase_dom"/>
</dbReference>
<reference evidence="3 4" key="1">
    <citation type="submission" date="2018-09" db="EMBL/GenBank/DDBJ databases">
        <title>Acidovorax cavernicola nov. sp. isolated from Gruta de las Maravillas (Aracena, Spain).</title>
        <authorList>
            <person name="Jurado V."/>
            <person name="Gutierrez-Patricio S."/>
            <person name="Gonzalez-Pimentel J.L."/>
            <person name="Miller A.Z."/>
            <person name="Laiz L."/>
            <person name="Saiz-Jimenez C."/>
        </authorList>
    </citation>
    <scope>NUCLEOTIDE SEQUENCE [LARGE SCALE GENOMIC DNA]</scope>
    <source>
        <strain evidence="3 4">1011MAR4D40.2</strain>
    </source>
</reference>
<proteinExistence type="predicted"/>
<dbReference type="PANTHER" id="PTHR12879:SF8">
    <property type="entry name" value="SPHINGOLIPID DELTA(4)-DESATURASE DES1"/>
    <property type="match status" value="1"/>
</dbReference>
<dbReference type="GO" id="GO:0042284">
    <property type="term" value="F:sphingolipid delta-4 desaturase activity"/>
    <property type="evidence" value="ECO:0007669"/>
    <property type="project" value="TreeGrafter"/>
</dbReference>